<evidence type="ECO:0000313" key="1">
    <source>
        <dbReference type="EMBL" id="WOG92228.1"/>
    </source>
</evidence>
<reference evidence="1" key="2">
    <citation type="submission" date="2022-03" db="EMBL/GenBank/DDBJ databases">
        <title>Draft title - Genomic analysis of global carrot germplasm unveils the trajectory of domestication and the origin of high carotenoid orange carrot.</title>
        <authorList>
            <person name="Iorizzo M."/>
            <person name="Ellison S."/>
            <person name="Senalik D."/>
            <person name="Macko-Podgorni A."/>
            <person name="Grzebelus D."/>
            <person name="Bostan H."/>
            <person name="Rolling W."/>
            <person name="Curaba J."/>
            <person name="Simon P."/>
        </authorList>
    </citation>
    <scope>NUCLEOTIDE SEQUENCE</scope>
    <source>
        <tissue evidence="1">Leaf</tissue>
    </source>
</reference>
<evidence type="ECO:0000313" key="2">
    <source>
        <dbReference type="Proteomes" id="UP000077755"/>
    </source>
</evidence>
<dbReference type="EMBL" id="CP093345">
    <property type="protein sequence ID" value="WOG92228.1"/>
    <property type="molecule type" value="Genomic_DNA"/>
</dbReference>
<proteinExistence type="predicted"/>
<sequence>MRQKILFLKRFDSSESSSSDSKHFFLHYFGNPRTKSYGYVKYRISNPSRKRRETDTQCKQNSILDLIENIIKLYMNLKMPGGGDGGSSFYMRIYMDTGGVKTQCLYMVLIFLFKKTWVEKERQYKVQTGPQPIKIRQQFG</sequence>
<reference evidence="1" key="1">
    <citation type="journal article" date="2016" name="Nat. Genet.">
        <title>A high-quality carrot genome assembly provides new insights into carotenoid accumulation and asterid genome evolution.</title>
        <authorList>
            <person name="Iorizzo M."/>
            <person name="Ellison S."/>
            <person name="Senalik D."/>
            <person name="Zeng P."/>
            <person name="Satapoomin P."/>
            <person name="Huang J."/>
            <person name="Bowman M."/>
            <person name="Iovene M."/>
            <person name="Sanseverino W."/>
            <person name="Cavagnaro P."/>
            <person name="Yildiz M."/>
            <person name="Macko-Podgorni A."/>
            <person name="Moranska E."/>
            <person name="Grzebelus E."/>
            <person name="Grzebelus D."/>
            <person name="Ashrafi H."/>
            <person name="Zheng Z."/>
            <person name="Cheng S."/>
            <person name="Spooner D."/>
            <person name="Van Deynze A."/>
            <person name="Simon P."/>
        </authorList>
    </citation>
    <scope>NUCLEOTIDE SEQUENCE</scope>
    <source>
        <tissue evidence="1">Leaf</tissue>
    </source>
</reference>
<organism evidence="1 2">
    <name type="scientific">Daucus carota subsp. sativus</name>
    <name type="common">Carrot</name>
    <dbReference type="NCBI Taxonomy" id="79200"/>
    <lineage>
        <taxon>Eukaryota</taxon>
        <taxon>Viridiplantae</taxon>
        <taxon>Streptophyta</taxon>
        <taxon>Embryophyta</taxon>
        <taxon>Tracheophyta</taxon>
        <taxon>Spermatophyta</taxon>
        <taxon>Magnoliopsida</taxon>
        <taxon>eudicotyledons</taxon>
        <taxon>Gunneridae</taxon>
        <taxon>Pentapetalae</taxon>
        <taxon>asterids</taxon>
        <taxon>campanulids</taxon>
        <taxon>Apiales</taxon>
        <taxon>Apiaceae</taxon>
        <taxon>Apioideae</taxon>
        <taxon>Scandiceae</taxon>
        <taxon>Daucinae</taxon>
        <taxon>Daucus</taxon>
        <taxon>Daucus sect. Daucus</taxon>
    </lineage>
</organism>
<protein>
    <submittedName>
        <fullName evidence="1">Uncharacterized protein</fullName>
    </submittedName>
</protein>
<dbReference type="Proteomes" id="UP000077755">
    <property type="component" value="Chromosome 3"/>
</dbReference>
<dbReference type="AlphaFoldDB" id="A0AAF0WPU5"/>
<accession>A0AAF0WPU5</accession>
<keyword evidence="2" id="KW-1185">Reference proteome</keyword>
<gene>
    <name evidence="1" type="ORF">DCAR_0311491</name>
</gene>
<name>A0AAF0WPU5_DAUCS</name>